<keyword evidence="2" id="KW-1185">Reference proteome</keyword>
<evidence type="ECO:0000313" key="1">
    <source>
        <dbReference type="EMBL" id="GMN72075.1"/>
    </source>
</evidence>
<dbReference type="EMBL" id="BTGU01015404">
    <property type="protein sequence ID" value="GMN72075.1"/>
    <property type="molecule type" value="Genomic_DNA"/>
</dbReference>
<evidence type="ECO:0000313" key="2">
    <source>
        <dbReference type="Proteomes" id="UP001187192"/>
    </source>
</evidence>
<organism evidence="1 2">
    <name type="scientific">Ficus carica</name>
    <name type="common">Common fig</name>
    <dbReference type="NCBI Taxonomy" id="3494"/>
    <lineage>
        <taxon>Eukaryota</taxon>
        <taxon>Viridiplantae</taxon>
        <taxon>Streptophyta</taxon>
        <taxon>Embryophyta</taxon>
        <taxon>Tracheophyta</taxon>
        <taxon>Spermatophyta</taxon>
        <taxon>Magnoliopsida</taxon>
        <taxon>eudicotyledons</taxon>
        <taxon>Gunneridae</taxon>
        <taxon>Pentapetalae</taxon>
        <taxon>rosids</taxon>
        <taxon>fabids</taxon>
        <taxon>Rosales</taxon>
        <taxon>Moraceae</taxon>
        <taxon>Ficeae</taxon>
        <taxon>Ficus</taxon>
    </lineage>
</organism>
<reference evidence="1" key="1">
    <citation type="submission" date="2023-07" db="EMBL/GenBank/DDBJ databases">
        <title>draft genome sequence of fig (Ficus carica).</title>
        <authorList>
            <person name="Takahashi T."/>
            <person name="Nishimura K."/>
        </authorList>
    </citation>
    <scope>NUCLEOTIDE SEQUENCE</scope>
</reference>
<sequence length="117" mass="12191">MRIREGGNQPSALFKLSNIDRRSTSSSRLAASVSAIAIPMNIINQYLSGPLALCYGAITDSSSGVLGPLAISAGSSPSVTMPVKAIFWIEQEKVCASAVVQGRQVRAGSKGKRIGRG</sequence>
<accession>A0AA88ECW9</accession>
<dbReference type="Proteomes" id="UP001187192">
    <property type="component" value="Unassembled WGS sequence"/>
</dbReference>
<name>A0AA88ECW9_FICCA</name>
<comment type="caution">
    <text evidence="1">The sequence shown here is derived from an EMBL/GenBank/DDBJ whole genome shotgun (WGS) entry which is preliminary data.</text>
</comment>
<proteinExistence type="predicted"/>
<gene>
    <name evidence="1" type="ORF">TIFTF001_054675</name>
</gene>
<dbReference type="AlphaFoldDB" id="A0AA88ECW9"/>
<protein>
    <submittedName>
        <fullName evidence="1">Uncharacterized protein</fullName>
    </submittedName>
</protein>